<dbReference type="InterPro" id="IPR045584">
    <property type="entry name" value="Pilin-like"/>
</dbReference>
<keyword evidence="8 11" id="KW-0472">Membrane</keyword>
<dbReference type="PROSITE" id="PS00409">
    <property type="entry name" value="PROKAR_NTER_METHYL"/>
    <property type="match status" value="1"/>
</dbReference>
<comment type="caution">
    <text evidence="14">The sequence shown here is derived from an EMBL/GenBank/DDBJ whole genome shotgun (WGS) entry which is preliminary data.</text>
</comment>
<keyword evidence="5" id="KW-0997">Cell inner membrane</keyword>
<gene>
    <name evidence="14" type="ORF">B0H24_103039</name>
    <name evidence="13" type="ORF">BY455_12939</name>
</gene>
<evidence type="ECO:0000313" key="16">
    <source>
        <dbReference type="Proteomes" id="UP000239648"/>
    </source>
</evidence>
<dbReference type="Pfam" id="PF12019">
    <property type="entry name" value="GspH"/>
    <property type="match status" value="1"/>
</dbReference>
<dbReference type="Proteomes" id="UP000239648">
    <property type="component" value="Unassembled WGS sequence"/>
</dbReference>
<dbReference type="Proteomes" id="UP000239446">
    <property type="component" value="Unassembled WGS sequence"/>
</dbReference>
<evidence type="ECO:0000313" key="13">
    <source>
        <dbReference type="EMBL" id="PPK50305.1"/>
    </source>
</evidence>
<evidence type="ECO:0000256" key="11">
    <source>
        <dbReference type="SAM" id="Phobius"/>
    </source>
</evidence>
<organism evidence="14 15">
    <name type="scientific">Marinobacter persicus</name>
    <dbReference type="NCBI Taxonomy" id="930118"/>
    <lineage>
        <taxon>Bacteria</taxon>
        <taxon>Pseudomonadati</taxon>
        <taxon>Pseudomonadota</taxon>
        <taxon>Gammaproteobacteria</taxon>
        <taxon>Pseudomonadales</taxon>
        <taxon>Marinobacteraceae</taxon>
        <taxon>Marinobacter</taxon>
    </lineage>
</organism>
<evidence type="ECO:0000256" key="10">
    <source>
        <dbReference type="ARBA" id="ARBA00030775"/>
    </source>
</evidence>
<feature type="transmembrane region" description="Helical" evidence="11">
    <location>
        <begin position="12"/>
        <end position="33"/>
    </location>
</feature>
<comment type="subcellular location">
    <subcellularLocation>
        <location evidence="1">Cell inner membrane</location>
        <topology evidence="1">Single-pass membrane protein</topology>
    </subcellularLocation>
</comment>
<dbReference type="EMBL" id="PTIU01000030">
    <property type="protein sequence ID" value="PPK52926.1"/>
    <property type="molecule type" value="Genomic_DNA"/>
</dbReference>
<reference evidence="14 15" key="2">
    <citation type="submission" date="2018-02" db="EMBL/GenBank/DDBJ databases">
        <title>Subsurface microbial communities from deep shales in Ohio and West Virginia, USA.</title>
        <authorList>
            <person name="Wrighton K."/>
        </authorList>
    </citation>
    <scope>NUCLEOTIDE SEQUENCE [LARGE SCALE GENOMIC DNA]</scope>
    <source>
        <strain evidence="14 15">UTICA-S1B9</strain>
    </source>
</reference>
<proteinExistence type="inferred from homology"/>
<dbReference type="RefSeq" id="WP_104417205.1">
    <property type="nucleotide sequence ID" value="NZ_PTIT01000029.1"/>
</dbReference>
<accession>A0A2S6G387</accession>
<evidence type="ECO:0000256" key="3">
    <source>
        <dbReference type="ARBA" id="ARBA00022475"/>
    </source>
</evidence>
<keyword evidence="3" id="KW-1003">Cell membrane</keyword>
<evidence type="ECO:0000313" key="14">
    <source>
        <dbReference type="EMBL" id="PPK52926.1"/>
    </source>
</evidence>
<keyword evidence="4" id="KW-0488">Methylation</keyword>
<sequence length="190" mass="20878">MYHLRKARGLTLIELTLTLALISVIASLATTSWTGIIASTRHINLVNNTHRLFSAARFHAVHQKTLTTICPLSRHLRCIDKWNQPISIFADKNNDKRPDNSGIFKTISLSSPDSVLTSRTAGRGYFQFSADGMSHGTMGSLIACSGGDKQTKMSYLALNIGGRLRTLHDKDHNGEMTLPWGTQISCPSTP</sequence>
<dbReference type="GO" id="GO:0015628">
    <property type="term" value="P:protein secretion by the type II secretion system"/>
    <property type="evidence" value="ECO:0007669"/>
    <property type="project" value="InterPro"/>
</dbReference>
<evidence type="ECO:0000256" key="8">
    <source>
        <dbReference type="ARBA" id="ARBA00023136"/>
    </source>
</evidence>
<dbReference type="SUPFAM" id="SSF54523">
    <property type="entry name" value="Pili subunits"/>
    <property type="match status" value="1"/>
</dbReference>
<dbReference type="AlphaFoldDB" id="A0A2S6G387"/>
<evidence type="ECO:0000256" key="1">
    <source>
        <dbReference type="ARBA" id="ARBA00004377"/>
    </source>
</evidence>
<feature type="domain" description="General secretion pathway GspH" evidence="12">
    <location>
        <begin position="47"/>
        <end position="150"/>
    </location>
</feature>
<protein>
    <recommendedName>
        <fullName evidence="2">Type II secretion system protein H</fullName>
    </recommendedName>
    <alternativeName>
        <fullName evidence="10">General secretion pathway protein H</fullName>
    </alternativeName>
</protein>
<dbReference type="Gene3D" id="3.55.40.10">
    <property type="entry name" value="minor pseudopilin epsh domain"/>
    <property type="match status" value="1"/>
</dbReference>
<dbReference type="OrthoDB" id="6886961at2"/>
<evidence type="ECO:0000256" key="5">
    <source>
        <dbReference type="ARBA" id="ARBA00022519"/>
    </source>
</evidence>
<reference evidence="13 16" key="1">
    <citation type="submission" date="2018-02" db="EMBL/GenBank/DDBJ databases">
        <title>Deep subsurface shale carbon reservoir microbial communities from Ohio and West Virginia, USA.</title>
        <authorList>
            <person name="Wrighton K."/>
        </authorList>
    </citation>
    <scope>NUCLEOTIDE SEQUENCE [LARGE SCALE GENOMIC DNA]</scope>
    <source>
        <strain evidence="13 16">UTICA-S1B6</strain>
    </source>
</reference>
<evidence type="ECO:0000256" key="4">
    <source>
        <dbReference type="ARBA" id="ARBA00022481"/>
    </source>
</evidence>
<comment type="similarity">
    <text evidence="9">Belongs to the GSP H family.</text>
</comment>
<dbReference type="GO" id="GO:0015627">
    <property type="term" value="C:type II protein secretion system complex"/>
    <property type="evidence" value="ECO:0007669"/>
    <property type="project" value="InterPro"/>
</dbReference>
<evidence type="ECO:0000256" key="2">
    <source>
        <dbReference type="ARBA" id="ARBA00021549"/>
    </source>
</evidence>
<evidence type="ECO:0000259" key="12">
    <source>
        <dbReference type="Pfam" id="PF12019"/>
    </source>
</evidence>
<keyword evidence="7 11" id="KW-1133">Transmembrane helix</keyword>
<dbReference type="InterPro" id="IPR022346">
    <property type="entry name" value="T2SS_GspH"/>
</dbReference>
<keyword evidence="16" id="KW-1185">Reference proteome</keyword>
<evidence type="ECO:0000313" key="15">
    <source>
        <dbReference type="Proteomes" id="UP000239446"/>
    </source>
</evidence>
<evidence type="ECO:0000256" key="7">
    <source>
        <dbReference type="ARBA" id="ARBA00022989"/>
    </source>
</evidence>
<evidence type="ECO:0000256" key="9">
    <source>
        <dbReference type="ARBA" id="ARBA00025772"/>
    </source>
</evidence>
<dbReference type="InterPro" id="IPR012902">
    <property type="entry name" value="N_methyl_site"/>
</dbReference>
<dbReference type="EMBL" id="PTIT01000029">
    <property type="protein sequence ID" value="PPK50305.1"/>
    <property type="molecule type" value="Genomic_DNA"/>
</dbReference>
<keyword evidence="6 11" id="KW-0812">Transmembrane</keyword>
<evidence type="ECO:0000256" key="6">
    <source>
        <dbReference type="ARBA" id="ARBA00022692"/>
    </source>
</evidence>
<name>A0A2S6G387_9GAMM</name>
<dbReference type="GO" id="GO:0005886">
    <property type="term" value="C:plasma membrane"/>
    <property type="evidence" value="ECO:0007669"/>
    <property type="project" value="UniProtKB-SubCell"/>
</dbReference>
<dbReference type="NCBIfam" id="TIGR02532">
    <property type="entry name" value="IV_pilin_GFxxxE"/>
    <property type="match status" value="1"/>
</dbReference>